<keyword evidence="1" id="KW-0732">Signal</keyword>
<dbReference type="Pfam" id="PF14534">
    <property type="entry name" value="DUF4440"/>
    <property type="match status" value="1"/>
</dbReference>
<evidence type="ECO:0000259" key="2">
    <source>
        <dbReference type="Pfam" id="PF14534"/>
    </source>
</evidence>
<name>A0A839GE43_9BACT</name>
<reference evidence="3 4" key="1">
    <citation type="submission" date="2020-08" db="EMBL/GenBank/DDBJ databases">
        <title>Genomic Encyclopedia of Type Strains, Phase IV (KMG-IV): sequencing the most valuable type-strain genomes for metagenomic binning, comparative biology and taxonomic classification.</title>
        <authorList>
            <person name="Goeker M."/>
        </authorList>
    </citation>
    <scope>NUCLEOTIDE SEQUENCE [LARGE SCALE GENOMIC DNA]</scope>
    <source>
        <strain evidence="3 4">DSM 29854</strain>
    </source>
</reference>
<sequence>MKQYLLPLIMITLLFTGSATSTRAQKPSQAITQTILALDSLFWTSYNQCDSERMKQFVSDDVEFYHDKGGITLGKEKFLSSIKNNLCSNKEYRVRREAVKGTIHVYPLYNADQAYGAIISGDHYFYEHEKGKKEQLAGLAKFSNLWLLQNGTWRMARVLSYDHGPAPLPQLQKRP</sequence>
<dbReference type="EMBL" id="JACJIQ010000001">
    <property type="protein sequence ID" value="MBA9075793.1"/>
    <property type="molecule type" value="Genomic_DNA"/>
</dbReference>
<gene>
    <name evidence="3" type="ORF">FHS90_000490</name>
</gene>
<evidence type="ECO:0000313" key="3">
    <source>
        <dbReference type="EMBL" id="MBA9075793.1"/>
    </source>
</evidence>
<dbReference type="AlphaFoldDB" id="A0A839GE43"/>
<dbReference type="RefSeq" id="WP_182511466.1">
    <property type="nucleotide sequence ID" value="NZ_JACJIQ010000001.1"/>
</dbReference>
<feature type="signal peptide" evidence="1">
    <location>
        <begin position="1"/>
        <end position="24"/>
    </location>
</feature>
<dbReference type="InterPro" id="IPR032710">
    <property type="entry name" value="NTF2-like_dom_sf"/>
</dbReference>
<proteinExistence type="predicted"/>
<dbReference type="Gene3D" id="3.10.450.50">
    <property type="match status" value="1"/>
</dbReference>
<keyword evidence="4" id="KW-1185">Reference proteome</keyword>
<evidence type="ECO:0000313" key="4">
    <source>
        <dbReference type="Proteomes" id="UP000563094"/>
    </source>
</evidence>
<dbReference type="Proteomes" id="UP000563094">
    <property type="component" value="Unassembled WGS sequence"/>
</dbReference>
<feature type="chain" id="PRO_5032534924" description="DUF4440 domain-containing protein" evidence="1">
    <location>
        <begin position="25"/>
        <end position="175"/>
    </location>
</feature>
<organism evidence="3 4">
    <name type="scientific">Rufibacter quisquiliarum</name>
    <dbReference type="NCBI Taxonomy" id="1549639"/>
    <lineage>
        <taxon>Bacteria</taxon>
        <taxon>Pseudomonadati</taxon>
        <taxon>Bacteroidota</taxon>
        <taxon>Cytophagia</taxon>
        <taxon>Cytophagales</taxon>
        <taxon>Hymenobacteraceae</taxon>
        <taxon>Rufibacter</taxon>
    </lineage>
</organism>
<dbReference type="InterPro" id="IPR027843">
    <property type="entry name" value="DUF4440"/>
</dbReference>
<comment type="caution">
    <text evidence="3">The sequence shown here is derived from an EMBL/GenBank/DDBJ whole genome shotgun (WGS) entry which is preliminary data.</text>
</comment>
<accession>A0A839GE43</accession>
<feature type="domain" description="DUF4440" evidence="2">
    <location>
        <begin position="35"/>
        <end position="155"/>
    </location>
</feature>
<evidence type="ECO:0000256" key="1">
    <source>
        <dbReference type="SAM" id="SignalP"/>
    </source>
</evidence>
<dbReference type="SUPFAM" id="SSF54427">
    <property type="entry name" value="NTF2-like"/>
    <property type="match status" value="1"/>
</dbReference>
<protein>
    <recommendedName>
        <fullName evidence="2">DUF4440 domain-containing protein</fullName>
    </recommendedName>
</protein>